<dbReference type="NCBIfam" id="NF009251">
    <property type="entry name" value="PRK12607.1"/>
    <property type="match status" value="1"/>
</dbReference>
<dbReference type="PROSITE" id="PS01058">
    <property type="entry name" value="SAICAR_SYNTHETASE_2"/>
    <property type="match status" value="1"/>
</dbReference>
<dbReference type="PROSITE" id="PS01057">
    <property type="entry name" value="SAICAR_SYNTHETASE_1"/>
    <property type="match status" value="1"/>
</dbReference>
<keyword evidence="9" id="KW-0067">ATP-binding</keyword>
<name>A0A5J4YYX6_PORPP</name>
<dbReference type="Gene3D" id="3.30.200.20">
    <property type="entry name" value="Phosphorylase Kinase, domain 1"/>
    <property type="match status" value="1"/>
</dbReference>
<evidence type="ECO:0000313" key="15">
    <source>
        <dbReference type="Proteomes" id="UP000324585"/>
    </source>
</evidence>
<comment type="pathway">
    <text evidence="2">Purine metabolism; IMP biosynthesis via de novo pathway; 5-amino-1-(5-phospho-D-ribosyl)imidazole-4-carboxylate from 5-amino-1-(5-phospho-D-ribosyl)imidazole (carboxylase route): step 1/1.</text>
</comment>
<evidence type="ECO:0000313" key="14">
    <source>
        <dbReference type="EMBL" id="KAA8495667.1"/>
    </source>
</evidence>
<keyword evidence="6" id="KW-0436">Ligase</keyword>
<dbReference type="CDD" id="cd01414">
    <property type="entry name" value="SAICAR_synt_Sc"/>
    <property type="match status" value="1"/>
</dbReference>
<dbReference type="Gene3D" id="3.40.50.1970">
    <property type="match status" value="1"/>
</dbReference>
<dbReference type="FunFam" id="3.30.200.20:FF:000199">
    <property type="entry name" value="Phosphoribosylaminoimidazole-succinocarboxamide synthase"/>
    <property type="match status" value="1"/>
</dbReference>
<protein>
    <recommendedName>
        <fullName evidence="11">SAICAR synthetase</fullName>
        <ecNumber evidence="5">4.1.1.21</ecNumber>
        <ecNumber evidence="4">6.3.2.6</ecNumber>
    </recommendedName>
</protein>
<dbReference type="PANTHER" id="PTHR43700">
    <property type="entry name" value="PHOSPHORIBOSYLAMINOIMIDAZOLE-SUCCINOCARBOXAMIDE SYNTHASE"/>
    <property type="match status" value="1"/>
</dbReference>
<dbReference type="HAMAP" id="MF_00137">
    <property type="entry name" value="SAICAR_synth"/>
    <property type="match status" value="1"/>
</dbReference>
<comment type="catalytic activity">
    <reaction evidence="12">
        <text>5-amino-1-(5-phospho-D-ribosyl)imidazole-4-carboxylate + L-aspartate + ATP = (2S)-2-[5-amino-1-(5-phospho-beta-D-ribosyl)imidazole-4-carboxamido]succinate + ADP + phosphate + 2 H(+)</text>
        <dbReference type="Rhea" id="RHEA:22628"/>
        <dbReference type="ChEBI" id="CHEBI:15378"/>
        <dbReference type="ChEBI" id="CHEBI:29991"/>
        <dbReference type="ChEBI" id="CHEBI:30616"/>
        <dbReference type="ChEBI" id="CHEBI:43474"/>
        <dbReference type="ChEBI" id="CHEBI:58443"/>
        <dbReference type="ChEBI" id="CHEBI:77657"/>
        <dbReference type="ChEBI" id="CHEBI:456216"/>
        <dbReference type="EC" id="6.3.2.6"/>
    </reaction>
</comment>
<dbReference type="Pfam" id="PF00731">
    <property type="entry name" value="AIRC"/>
    <property type="match status" value="1"/>
</dbReference>
<evidence type="ECO:0000256" key="8">
    <source>
        <dbReference type="ARBA" id="ARBA00022755"/>
    </source>
</evidence>
<reference evidence="15" key="1">
    <citation type="journal article" date="2019" name="Nat. Commun.">
        <title>Expansion of phycobilisome linker gene families in mesophilic red algae.</title>
        <authorList>
            <person name="Lee J."/>
            <person name="Kim D."/>
            <person name="Bhattacharya D."/>
            <person name="Yoon H.S."/>
        </authorList>
    </citation>
    <scope>NUCLEOTIDE SEQUENCE [LARGE SCALE GENOMIC DNA]</scope>
    <source>
        <strain evidence="15">CCMP 1328</strain>
    </source>
</reference>
<dbReference type="GO" id="GO:0005737">
    <property type="term" value="C:cytoplasm"/>
    <property type="evidence" value="ECO:0007669"/>
    <property type="project" value="TreeGrafter"/>
</dbReference>
<dbReference type="GO" id="GO:0004638">
    <property type="term" value="F:phosphoribosylaminoimidazole carboxylase activity"/>
    <property type="evidence" value="ECO:0007669"/>
    <property type="project" value="UniProtKB-EC"/>
</dbReference>
<evidence type="ECO:0000256" key="10">
    <source>
        <dbReference type="ARBA" id="ARBA00023268"/>
    </source>
</evidence>
<dbReference type="InterPro" id="IPR000031">
    <property type="entry name" value="PurE_dom"/>
</dbReference>
<evidence type="ECO:0000256" key="4">
    <source>
        <dbReference type="ARBA" id="ARBA00012217"/>
    </source>
</evidence>
<evidence type="ECO:0000256" key="3">
    <source>
        <dbReference type="ARBA" id="ARBA00011020"/>
    </source>
</evidence>
<evidence type="ECO:0000256" key="5">
    <source>
        <dbReference type="ARBA" id="ARBA00012329"/>
    </source>
</evidence>
<dbReference type="GO" id="GO:0006189">
    <property type="term" value="P:'de novo' IMP biosynthetic process"/>
    <property type="evidence" value="ECO:0007669"/>
    <property type="project" value="UniProtKB-UniPathway"/>
</dbReference>
<gene>
    <name evidence="14" type="ORF">FVE85_1822</name>
</gene>
<dbReference type="GO" id="GO:0004639">
    <property type="term" value="F:phosphoribosylaminoimidazolesuccinocarboxamide synthase activity"/>
    <property type="evidence" value="ECO:0007669"/>
    <property type="project" value="UniProtKB-EC"/>
</dbReference>
<dbReference type="Gene3D" id="3.30.470.20">
    <property type="entry name" value="ATP-grasp fold, B domain"/>
    <property type="match status" value="1"/>
</dbReference>
<comment type="similarity">
    <text evidence="3">In the N-terminal section; belongs to the SAICAR synthetase family.</text>
</comment>
<dbReference type="Proteomes" id="UP000324585">
    <property type="component" value="Unassembled WGS sequence"/>
</dbReference>
<proteinExistence type="inferred from homology"/>
<evidence type="ECO:0000256" key="6">
    <source>
        <dbReference type="ARBA" id="ARBA00022598"/>
    </source>
</evidence>
<dbReference type="OMA" id="VISCPPY"/>
<sequence>MAFVFGGCSSVPVARTASSSACSVLGSERPANSPARAVARRRRGSHGVRMHCDADAYVKPVVVILMGSAADLKHCEKIAKAATALGMDAEMRIASAHKIPNRLLSVIAQYQADPRPKVYVSVAGRSNALSGMLDCAVSAPVIACPPYSDAFGGSDLFSSIRMPGGVTPMLVLDPAGAALAAAKIVGVYDSHVREKAETLQKANRDRLFVDDAQLTSKAFIESKTAEELKCITDTSGVLDVSKVAETRKGKVRDQYELSTDEDLLVLVTTDRQSAFDRLLAEIPFKGAVLNSVSNWWFQETEHIIPNHVLSVPHPNVTVARKCKPFPIEFVVRGYITGSTSTSLWKNYSSGVREYCGITFPEGLIKNQKLESNVLTPTTKGEVDRPISPADIISEGWMTQEDYDVCAKAALEVFEFGQKKAAENGLILVDTKFEFGRSADGVIRLIDEVLTPDSSRYWLATSYAERMADGKEPENIDKEFLRLWFADNCDPYNDKTLPEAPQDLVLELSRRYIMLYELITGQPFDIGEGSSVESIREALKL</sequence>
<dbReference type="UniPathway" id="UPA00074">
    <property type="reaction ID" value="UER00130"/>
</dbReference>
<dbReference type="GO" id="GO:0005524">
    <property type="term" value="F:ATP binding"/>
    <property type="evidence" value="ECO:0007669"/>
    <property type="project" value="UniProtKB-KW"/>
</dbReference>
<dbReference type="InterPro" id="IPR028923">
    <property type="entry name" value="SAICAR_synt/ADE2_N"/>
</dbReference>
<dbReference type="OrthoDB" id="9991235at2759"/>
<keyword evidence="7" id="KW-0547">Nucleotide-binding</keyword>
<dbReference type="SUPFAM" id="SSF56104">
    <property type="entry name" value="SAICAR synthase-like"/>
    <property type="match status" value="1"/>
</dbReference>
<dbReference type="EC" id="6.3.2.6" evidence="4"/>
<dbReference type="PANTHER" id="PTHR43700:SF1">
    <property type="entry name" value="PHOSPHORIBOSYLAMINOIMIDAZOLE-SUCCINOCARBOXAMIDE SYNTHASE"/>
    <property type="match status" value="1"/>
</dbReference>
<dbReference type="SMART" id="SM01001">
    <property type="entry name" value="AIRC"/>
    <property type="match status" value="1"/>
</dbReference>
<accession>A0A5J4YYX6</accession>
<dbReference type="EC" id="4.1.1.21" evidence="5"/>
<dbReference type="Pfam" id="PF01259">
    <property type="entry name" value="SAICAR_synt"/>
    <property type="match status" value="1"/>
</dbReference>
<dbReference type="AlphaFoldDB" id="A0A5J4YYX6"/>
<keyword evidence="15" id="KW-1185">Reference proteome</keyword>
<comment type="caution">
    <text evidence="14">The sequence shown here is derived from an EMBL/GenBank/DDBJ whole genome shotgun (WGS) entry which is preliminary data.</text>
</comment>
<organism evidence="14 15">
    <name type="scientific">Porphyridium purpureum</name>
    <name type="common">Red alga</name>
    <name type="synonym">Porphyridium cruentum</name>
    <dbReference type="NCBI Taxonomy" id="35688"/>
    <lineage>
        <taxon>Eukaryota</taxon>
        <taxon>Rhodophyta</taxon>
        <taxon>Bangiophyceae</taxon>
        <taxon>Porphyridiales</taxon>
        <taxon>Porphyridiaceae</taxon>
        <taxon>Porphyridium</taxon>
    </lineage>
</organism>
<evidence type="ECO:0000259" key="13">
    <source>
        <dbReference type="SMART" id="SM01001"/>
    </source>
</evidence>
<feature type="domain" description="PurE" evidence="13">
    <location>
        <begin position="60"/>
        <end position="207"/>
    </location>
</feature>
<dbReference type="SUPFAM" id="SSF52255">
    <property type="entry name" value="N5-CAIR mutase (phosphoribosylaminoimidazole carboxylase, PurE)"/>
    <property type="match status" value="1"/>
</dbReference>
<dbReference type="InterPro" id="IPR018236">
    <property type="entry name" value="SAICAR_synthetase_CS"/>
</dbReference>
<evidence type="ECO:0000256" key="11">
    <source>
        <dbReference type="ARBA" id="ARBA00030409"/>
    </source>
</evidence>
<comment type="pathway">
    <text evidence="1">Purine metabolism; IMP biosynthesis via de novo pathway; 5-amino-1-(5-phospho-D-ribosyl)imidazole-4-carboxamide from 5-amino-1-(5-phospho-D-ribosyl)imidazole-4-carboxylate: step 1/2.</text>
</comment>
<evidence type="ECO:0000256" key="7">
    <source>
        <dbReference type="ARBA" id="ARBA00022741"/>
    </source>
</evidence>
<evidence type="ECO:0000256" key="2">
    <source>
        <dbReference type="ARBA" id="ARBA00004747"/>
    </source>
</evidence>
<evidence type="ECO:0000256" key="1">
    <source>
        <dbReference type="ARBA" id="ARBA00004672"/>
    </source>
</evidence>
<evidence type="ECO:0000256" key="12">
    <source>
        <dbReference type="ARBA" id="ARBA00048475"/>
    </source>
</evidence>
<keyword evidence="8" id="KW-0658">Purine biosynthesis</keyword>
<dbReference type="EMBL" id="VRMN01000003">
    <property type="protein sequence ID" value="KAA8495667.1"/>
    <property type="molecule type" value="Genomic_DNA"/>
</dbReference>
<keyword evidence="10" id="KW-0511">Multifunctional enzyme</keyword>
<evidence type="ECO:0000256" key="9">
    <source>
        <dbReference type="ARBA" id="ARBA00022840"/>
    </source>
</evidence>